<keyword evidence="3" id="KW-1185">Reference proteome</keyword>
<sequence>MNLNMSKTESTSHLGDLIGSNMVLDGEIFDEFEIEDCDNTSRQDNQLVESTVDVGPSEPCIGMEFNSADDGKDYYGAYARRNGFTIRVNRKRRSRIDEAVIGFDYVCSKEGFRPKRCLGEDRTILLSKQSRVGCKAILVIAYRREVEKWVVTNFVREHNHDLMGPAEVLVRRSSVKASTEDAKDKRIRELTSELYNERQRFQRRCSAYEERCAAYKVNLGKILKDIELHSEHLSVSVSNILQTIKEVDDEH</sequence>
<proteinExistence type="predicted"/>
<evidence type="ECO:0000313" key="2">
    <source>
        <dbReference type="EMBL" id="KAI3924235.1"/>
    </source>
</evidence>
<reference evidence="2" key="1">
    <citation type="submission" date="2022-04" db="EMBL/GenBank/DDBJ databases">
        <title>A functionally conserved STORR gene fusion in Papaver species that diverged 16.8 million years ago.</title>
        <authorList>
            <person name="Catania T."/>
        </authorList>
    </citation>
    <scope>NUCLEOTIDE SEQUENCE</scope>
    <source>
        <strain evidence="2">S-188037</strain>
    </source>
</reference>
<evidence type="ECO:0000313" key="3">
    <source>
        <dbReference type="Proteomes" id="UP001202328"/>
    </source>
</evidence>
<dbReference type="PANTHER" id="PTHR46328">
    <property type="entry name" value="FAR-RED IMPAIRED RESPONSIVE (FAR1) FAMILY PROTEIN-RELATED"/>
    <property type="match status" value="1"/>
</dbReference>
<dbReference type="PANTHER" id="PTHR46328:SF27">
    <property type="entry name" value="OS12G0287500 PROTEIN"/>
    <property type="match status" value="1"/>
</dbReference>
<accession>A0AAD4XJH5</accession>
<feature type="domain" description="FAR1" evidence="1">
    <location>
        <begin position="73"/>
        <end position="163"/>
    </location>
</feature>
<dbReference type="InterPro" id="IPR004330">
    <property type="entry name" value="FAR1_DNA_bnd_dom"/>
</dbReference>
<dbReference type="EMBL" id="JAJJMB010008334">
    <property type="protein sequence ID" value="KAI3924235.1"/>
    <property type="molecule type" value="Genomic_DNA"/>
</dbReference>
<organism evidence="2 3">
    <name type="scientific">Papaver atlanticum</name>
    <dbReference type="NCBI Taxonomy" id="357466"/>
    <lineage>
        <taxon>Eukaryota</taxon>
        <taxon>Viridiplantae</taxon>
        <taxon>Streptophyta</taxon>
        <taxon>Embryophyta</taxon>
        <taxon>Tracheophyta</taxon>
        <taxon>Spermatophyta</taxon>
        <taxon>Magnoliopsida</taxon>
        <taxon>Ranunculales</taxon>
        <taxon>Papaveraceae</taxon>
        <taxon>Papaveroideae</taxon>
        <taxon>Papaver</taxon>
    </lineage>
</organism>
<evidence type="ECO:0000259" key="1">
    <source>
        <dbReference type="Pfam" id="PF03101"/>
    </source>
</evidence>
<protein>
    <recommendedName>
        <fullName evidence="1">FAR1 domain-containing protein</fullName>
    </recommendedName>
</protein>
<gene>
    <name evidence="2" type="ORF">MKW98_032436</name>
</gene>
<dbReference type="Proteomes" id="UP001202328">
    <property type="component" value="Unassembled WGS sequence"/>
</dbReference>
<dbReference type="Pfam" id="PF03101">
    <property type="entry name" value="FAR1"/>
    <property type="match status" value="1"/>
</dbReference>
<dbReference type="AlphaFoldDB" id="A0AAD4XJH5"/>
<comment type="caution">
    <text evidence="2">The sequence shown here is derived from an EMBL/GenBank/DDBJ whole genome shotgun (WGS) entry which is preliminary data.</text>
</comment>
<name>A0AAD4XJH5_9MAGN</name>